<accession>A0A6A6NLY3</accession>
<feature type="domain" description="DUF7721" evidence="2">
    <location>
        <begin position="128"/>
        <end position="210"/>
    </location>
</feature>
<evidence type="ECO:0000313" key="3">
    <source>
        <dbReference type="EMBL" id="KAF2452696.1"/>
    </source>
</evidence>
<organism evidence="3 4">
    <name type="scientific">Lineolata rhizophorae</name>
    <dbReference type="NCBI Taxonomy" id="578093"/>
    <lineage>
        <taxon>Eukaryota</taxon>
        <taxon>Fungi</taxon>
        <taxon>Dikarya</taxon>
        <taxon>Ascomycota</taxon>
        <taxon>Pezizomycotina</taxon>
        <taxon>Dothideomycetes</taxon>
        <taxon>Dothideomycetes incertae sedis</taxon>
        <taxon>Lineolatales</taxon>
        <taxon>Lineolataceae</taxon>
        <taxon>Lineolata</taxon>
    </lineage>
</organism>
<dbReference type="AlphaFoldDB" id="A0A6A6NLY3"/>
<feature type="compositionally biased region" description="Gly residues" evidence="1">
    <location>
        <begin position="96"/>
        <end position="126"/>
    </location>
</feature>
<evidence type="ECO:0000256" key="1">
    <source>
        <dbReference type="SAM" id="MobiDB-lite"/>
    </source>
</evidence>
<gene>
    <name evidence="3" type="ORF">BDY21DRAFT_358461</name>
</gene>
<feature type="region of interest" description="Disordered" evidence="1">
    <location>
        <begin position="1"/>
        <end position="141"/>
    </location>
</feature>
<keyword evidence="4" id="KW-1185">Reference proteome</keyword>
<protein>
    <recommendedName>
        <fullName evidence="2">DUF7721 domain-containing protein</fullName>
    </recommendedName>
</protein>
<dbReference type="PANTHER" id="PTHR39477:SF1">
    <property type="entry name" value="BETA-FLANKING PROTEIN"/>
    <property type="match status" value="1"/>
</dbReference>
<dbReference type="Proteomes" id="UP000799766">
    <property type="component" value="Unassembled WGS sequence"/>
</dbReference>
<sequence>MSYNTGYGDRPRDEYGSDPSRGGYAYGDRPTAGGSSEYRSSGGGDEYGADRGGYAYGASSYTSEAGSGRRPDNSLYGGGGSAGGNYYDRSERFDDGGGYGTGNSGGGGGGYGGSTGTSYGGGGAHGGDLDNAKGNASSYAEGSGDDSLFGSALAMLGGRKQSLREEDVDEDDAVRQHKRFYGDEAGGHEAGSGALGTAAAMQALKMVSGGHGKGGSQGEFIGMAMGQAAKLFDQQSAQGKTHPQATKQDAVASAAQMAFKMYMKSEMGGGSHGGGSSGGGAASGLLNMASKFLSR</sequence>
<name>A0A6A6NLY3_9PEZI</name>
<dbReference type="Pfam" id="PF24845">
    <property type="entry name" value="DUF7721"/>
    <property type="match status" value="1"/>
</dbReference>
<reference evidence="3" key="1">
    <citation type="journal article" date="2020" name="Stud. Mycol.">
        <title>101 Dothideomycetes genomes: a test case for predicting lifestyles and emergence of pathogens.</title>
        <authorList>
            <person name="Haridas S."/>
            <person name="Albert R."/>
            <person name="Binder M."/>
            <person name="Bloem J."/>
            <person name="Labutti K."/>
            <person name="Salamov A."/>
            <person name="Andreopoulos B."/>
            <person name="Baker S."/>
            <person name="Barry K."/>
            <person name="Bills G."/>
            <person name="Bluhm B."/>
            <person name="Cannon C."/>
            <person name="Castanera R."/>
            <person name="Culley D."/>
            <person name="Daum C."/>
            <person name="Ezra D."/>
            <person name="Gonzalez J."/>
            <person name="Henrissat B."/>
            <person name="Kuo A."/>
            <person name="Liang C."/>
            <person name="Lipzen A."/>
            <person name="Lutzoni F."/>
            <person name="Magnuson J."/>
            <person name="Mondo S."/>
            <person name="Nolan M."/>
            <person name="Ohm R."/>
            <person name="Pangilinan J."/>
            <person name="Park H.-J."/>
            <person name="Ramirez L."/>
            <person name="Alfaro M."/>
            <person name="Sun H."/>
            <person name="Tritt A."/>
            <person name="Yoshinaga Y."/>
            <person name="Zwiers L.-H."/>
            <person name="Turgeon B."/>
            <person name="Goodwin S."/>
            <person name="Spatafora J."/>
            <person name="Crous P."/>
            <person name="Grigoriev I."/>
        </authorList>
    </citation>
    <scope>NUCLEOTIDE SEQUENCE</scope>
    <source>
        <strain evidence="3">ATCC 16933</strain>
    </source>
</reference>
<dbReference type="EMBL" id="MU001705">
    <property type="protein sequence ID" value="KAF2452696.1"/>
    <property type="molecule type" value="Genomic_DNA"/>
</dbReference>
<dbReference type="InterPro" id="IPR056138">
    <property type="entry name" value="DUF7721"/>
</dbReference>
<dbReference type="PANTHER" id="PTHR39477">
    <property type="entry name" value="CHROMOSOME 8, WHOLE GENOME SHOTGUN SEQUENCE"/>
    <property type="match status" value="1"/>
</dbReference>
<proteinExistence type="predicted"/>
<feature type="compositionally biased region" description="Low complexity" evidence="1">
    <location>
        <begin position="56"/>
        <end position="66"/>
    </location>
</feature>
<evidence type="ECO:0000313" key="4">
    <source>
        <dbReference type="Proteomes" id="UP000799766"/>
    </source>
</evidence>
<dbReference type="OrthoDB" id="2290255at2759"/>
<evidence type="ECO:0000259" key="2">
    <source>
        <dbReference type="Pfam" id="PF24845"/>
    </source>
</evidence>
<feature type="compositionally biased region" description="Gly residues" evidence="1">
    <location>
        <begin position="41"/>
        <end position="55"/>
    </location>
</feature>